<dbReference type="EMBL" id="QPJL01000003">
    <property type="protein sequence ID" value="RCW87173.1"/>
    <property type="molecule type" value="Genomic_DNA"/>
</dbReference>
<dbReference type="RefSeq" id="WP_181870247.1">
    <property type="nucleotide sequence ID" value="NZ_QPJL01000003.1"/>
</dbReference>
<protein>
    <recommendedName>
        <fullName evidence="1">Oxidoreductase N-terminal domain-containing protein</fullName>
    </recommendedName>
</protein>
<dbReference type="InterPro" id="IPR041694">
    <property type="entry name" value="ADH_N_2"/>
</dbReference>
<dbReference type="SUPFAM" id="SSF50129">
    <property type="entry name" value="GroES-like"/>
    <property type="match status" value="1"/>
</dbReference>
<reference evidence="2 3" key="1">
    <citation type="submission" date="2018-07" db="EMBL/GenBank/DDBJ databases">
        <title>Genomic Encyclopedia of Type Strains, Phase III (KMG-III): the genomes of soil and plant-associated and newly described type strains.</title>
        <authorList>
            <person name="Whitman W."/>
        </authorList>
    </citation>
    <scope>NUCLEOTIDE SEQUENCE [LARGE SCALE GENOMIC DNA]</scope>
    <source>
        <strain evidence="2 3">CECT 8525</strain>
    </source>
</reference>
<feature type="domain" description="Oxidoreductase N-terminal" evidence="1">
    <location>
        <begin position="11"/>
        <end position="48"/>
    </location>
</feature>
<proteinExistence type="predicted"/>
<sequence length="53" mass="5952">MLKRVEQDTNRRIVLNSRPVGAIKEADYRLETAEIAQPEPGQMLVCNHSGSKT</sequence>
<name>A0A368Z3Z0_9RHOB</name>
<dbReference type="AlphaFoldDB" id="A0A368Z3Z0"/>
<gene>
    <name evidence="2" type="ORF">DFP89_103177</name>
</gene>
<keyword evidence="3" id="KW-1185">Reference proteome</keyword>
<dbReference type="Gene3D" id="3.90.180.10">
    <property type="entry name" value="Medium-chain alcohol dehydrogenases, catalytic domain"/>
    <property type="match status" value="1"/>
</dbReference>
<dbReference type="Pfam" id="PF16884">
    <property type="entry name" value="ADH_N_2"/>
    <property type="match status" value="1"/>
</dbReference>
<comment type="caution">
    <text evidence="2">The sequence shown here is derived from an EMBL/GenBank/DDBJ whole genome shotgun (WGS) entry which is preliminary data.</text>
</comment>
<evidence type="ECO:0000313" key="3">
    <source>
        <dbReference type="Proteomes" id="UP000253345"/>
    </source>
</evidence>
<accession>A0A368Z3Z0</accession>
<evidence type="ECO:0000313" key="2">
    <source>
        <dbReference type="EMBL" id="RCW87173.1"/>
    </source>
</evidence>
<organism evidence="2 3">
    <name type="scientific">Paracoccus lutimaris</name>
    <dbReference type="NCBI Taxonomy" id="1490030"/>
    <lineage>
        <taxon>Bacteria</taxon>
        <taxon>Pseudomonadati</taxon>
        <taxon>Pseudomonadota</taxon>
        <taxon>Alphaproteobacteria</taxon>
        <taxon>Rhodobacterales</taxon>
        <taxon>Paracoccaceae</taxon>
        <taxon>Paracoccus</taxon>
    </lineage>
</organism>
<dbReference type="InterPro" id="IPR011032">
    <property type="entry name" value="GroES-like_sf"/>
</dbReference>
<evidence type="ECO:0000259" key="1">
    <source>
        <dbReference type="Pfam" id="PF16884"/>
    </source>
</evidence>
<dbReference type="Proteomes" id="UP000253345">
    <property type="component" value="Unassembled WGS sequence"/>
</dbReference>